<dbReference type="InterPro" id="IPR033248">
    <property type="entry name" value="Transketolase_C"/>
</dbReference>
<dbReference type="InterPro" id="IPR005475">
    <property type="entry name" value="Transketolase-like_Pyr-bd"/>
</dbReference>
<dbReference type="SUPFAM" id="SSF52922">
    <property type="entry name" value="TK C-terminal domain-like"/>
    <property type="match status" value="1"/>
</dbReference>
<evidence type="ECO:0000256" key="5">
    <source>
        <dbReference type="ARBA" id="ARBA00023052"/>
    </source>
</evidence>
<keyword evidence="9" id="KW-1185">Reference proteome</keyword>
<keyword evidence="3" id="KW-0816">Tricarboxylic acid cycle</keyword>
<dbReference type="RefSeq" id="WP_194423947.1">
    <property type="nucleotide sequence ID" value="NZ_BAAAPT010000001.1"/>
</dbReference>
<dbReference type="EMBL" id="JAWJYN010000001">
    <property type="protein sequence ID" value="MDZ8161315.1"/>
    <property type="molecule type" value="Genomic_DNA"/>
</dbReference>
<dbReference type="Pfam" id="PF00676">
    <property type="entry name" value="E1_dh"/>
    <property type="match status" value="1"/>
</dbReference>
<dbReference type="InterPro" id="IPR009014">
    <property type="entry name" value="Transketo_C/PFOR_II"/>
</dbReference>
<comment type="catalytic activity">
    <reaction evidence="6">
        <text>N(6)-[(R)-lipoyl]-L-lysyl-[protein] + 2-oxoglutarate + H(+) = N(6)-[(R)-S(8)-succinyldihydrolipoyl]-L-lysyl-[protein] + CO2</text>
        <dbReference type="Rhea" id="RHEA:12188"/>
        <dbReference type="Rhea" id="RHEA-COMP:10474"/>
        <dbReference type="Rhea" id="RHEA-COMP:20092"/>
        <dbReference type="ChEBI" id="CHEBI:15378"/>
        <dbReference type="ChEBI" id="CHEBI:16526"/>
        <dbReference type="ChEBI" id="CHEBI:16810"/>
        <dbReference type="ChEBI" id="CHEBI:83099"/>
        <dbReference type="ChEBI" id="CHEBI:83120"/>
        <dbReference type="EC" id="1.2.4.2"/>
    </reaction>
</comment>
<dbReference type="Pfam" id="PF02780">
    <property type="entry name" value="Transketolase_C"/>
    <property type="match status" value="1"/>
</dbReference>
<protein>
    <recommendedName>
        <fullName evidence="2">dihydrolipoyllysine-residue succinyltransferase</fullName>
        <ecNumber evidence="2">2.3.1.61</ecNumber>
    </recommendedName>
</protein>
<evidence type="ECO:0000256" key="1">
    <source>
        <dbReference type="ARBA" id="ARBA00001964"/>
    </source>
</evidence>
<evidence type="ECO:0000256" key="4">
    <source>
        <dbReference type="ARBA" id="ARBA00023002"/>
    </source>
</evidence>
<keyword evidence="4" id="KW-0560">Oxidoreductase</keyword>
<evidence type="ECO:0000256" key="3">
    <source>
        <dbReference type="ARBA" id="ARBA00022532"/>
    </source>
</evidence>
<evidence type="ECO:0000313" key="8">
    <source>
        <dbReference type="EMBL" id="MDZ8161315.1"/>
    </source>
</evidence>
<dbReference type="EC" id="2.3.1.61" evidence="2"/>
<dbReference type="Pfam" id="PF02779">
    <property type="entry name" value="Transket_pyr"/>
    <property type="match status" value="1"/>
</dbReference>
<organism evidence="8 9">
    <name type="scientific">Microbacterium aquimaris</name>
    <dbReference type="NCBI Taxonomy" id="459816"/>
    <lineage>
        <taxon>Bacteria</taxon>
        <taxon>Bacillati</taxon>
        <taxon>Actinomycetota</taxon>
        <taxon>Actinomycetes</taxon>
        <taxon>Micrococcales</taxon>
        <taxon>Microbacteriaceae</taxon>
        <taxon>Microbacterium</taxon>
    </lineage>
</organism>
<dbReference type="InterPro" id="IPR029061">
    <property type="entry name" value="THDP-binding"/>
</dbReference>
<reference evidence="8 9" key="1">
    <citation type="submission" date="2023-10" db="EMBL/GenBank/DDBJ databases">
        <title>Microbacterium xanthum sp. nov., isolated from seaweed.</title>
        <authorList>
            <person name="Lee S.D."/>
        </authorList>
    </citation>
    <scope>NUCLEOTIDE SEQUENCE [LARGE SCALE GENOMIC DNA]</scope>
    <source>
        <strain evidence="8 9">KCTC 19124</strain>
    </source>
</reference>
<name>A0ABU5N5H5_9MICO</name>
<comment type="caution">
    <text evidence="8">The sequence shown here is derived from an EMBL/GenBank/DDBJ whole genome shotgun (WGS) entry which is preliminary data.</text>
</comment>
<dbReference type="Proteomes" id="UP001291912">
    <property type="component" value="Unassembled WGS sequence"/>
</dbReference>
<proteinExistence type="predicted"/>
<accession>A0ABU5N5H5</accession>
<dbReference type="Gene3D" id="3.40.50.970">
    <property type="match status" value="2"/>
</dbReference>
<dbReference type="SMART" id="SM00861">
    <property type="entry name" value="Transket_pyr"/>
    <property type="match status" value="1"/>
</dbReference>
<feature type="domain" description="Transketolase-like pyrimidine-binding" evidence="7">
    <location>
        <begin position="401"/>
        <end position="577"/>
    </location>
</feature>
<sequence length="730" mass="78311">MTTKKKLAPASPWVELRTTTKDWDAADPAVLTTMATQLHLIRAFEESVLDLAGQKLINGPAHSSIGQEGGAVGSILPLTVADQINGSHRGHHQFLAKALTAVQPDGFDMTAGFSDTVREVLSRSLSEICGLAAGYCGGRGGSMHLQWKEIGAMGTNAIVGGAVPFAAGFAWSDRHAGTDAVSVTYFGDGAMNIGSVLESLNLASAWSLPVCFFVENNQYAVSTTVEEATGEPRLSARALGFNIPSWRVDGMDPLAVHLAMEEALAHMRAGKGPTMIEADVYRYFHQNGPFPGSAFGYRDRDEEASWRGRDPLEAIGGHLIRRGIAGADEIADLRARCKAIMSSVCDDLLEPDPDRKGQQRFRLDLWPDPGAIDEGIRGDLSELDGARYLEADQVTGAKTSVRFVDAVAEVMSRRMAEDERIVVLGEDVHKLSGGPRGATKGLKEAYPDRVLGTPISEAAFSGLAGGMALDGRYRPVIELMYADFVWVAADQLFNQIGKARHMFGGHHSMPLVMRIKVGTRTGYGSQHSMDPAGVMASSAGWRIVAPSTPHDYVGAMNAALQCEDPVAVLEHDADLYRAEGEVPEGDLDYLLPVGSAAVRRTGEAVTVLTYLSMVAPSVEAAEMSGVDAEVIDLRWLDMASVDWATIEQSITKTNRVMIVEQGSRQTSYGALLADEIQRRYFDWLDAPVARVSGSESSPSISKVLEEAALANADDVAAGLTRLAFDTEGAD</sequence>
<gene>
    <name evidence="8" type="ORF">R2Q92_05650</name>
</gene>
<comment type="cofactor">
    <cofactor evidence="1">
        <name>thiamine diphosphate</name>
        <dbReference type="ChEBI" id="CHEBI:58937"/>
    </cofactor>
</comment>
<dbReference type="CDD" id="cd02000">
    <property type="entry name" value="TPP_E1_PDC_ADC_BCADC"/>
    <property type="match status" value="1"/>
</dbReference>
<evidence type="ECO:0000313" key="9">
    <source>
        <dbReference type="Proteomes" id="UP001291912"/>
    </source>
</evidence>
<dbReference type="InterPro" id="IPR001017">
    <property type="entry name" value="DH_E1"/>
</dbReference>
<evidence type="ECO:0000256" key="6">
    <source>
        <dbReference type="ARBA" id="ARBA00051911"/>
    </source>
</evidence>
<dbReference type="Gene3D" id="3.40.50.920">
    <property type="match status" value="1"/>
</dbReference>
<evidence type="ECO:0000259" key="7">
    <source>
        <dbReference type="SMART" id="SM00861"/>
    </source>
</evidence>
<dbReference type="SUPFAM" id="SSF52518">
    <property type="entry name" value="Thiamin diphosphate-binding fold (THDP-binding)"/>
    <property type="match status" value="2"/>
</dbReference>
<dbReference type="PANTHER" id="PTHR43257">
    <property type="entry name" value="PYRUVATE DEHYDROGENASE E1 COMPONENT BETA SUBUNIT"/>
    <property type="match status" value="1"/>
</dbReference>
<keyword evidence="5" id="KW-0786">Thiamine pyrophosphate</keyword>
<evidence type="ECO:0000256" key="2">
    <source>
        <dbReference type="ARBA" id="ARBA00012945"/>
    </source>
</evidence>
<dbReference type="PANTHER" id="PTHR43257:SF2">
    <property type="entry name" value="PYRUVATE DEHYDROGENASE E1 COMPONENT SUBUNIT BETA"/>
    <property type="match status" value="1"/>
</dbReference>